<proteinExistence type="predicted"/>
<dbReference type="AlphaFoldDB" id="A0AAV4VBH5"/>
<protein>
    <submittedName>
        <fullName evidence="1">Uncharacterized protein</fullName>
    </submittedName>
</protein>
<dbReference type="EMBL" id="BPLR01014275">
    <property type="protein sequence ID" value="GIY67716.1"/>
    <property type="molecule type" value="Genomic_DNA"/>
</dbReference>
<reference evidence="1 2" key="1">
    <citation type="submission" date="2021-06" db="EMBL/GenBank/DDBJ databases">
        <title>Caerostris extrusa draft genome.</title>
        <authorList>
            <person name="Kono N."/>
            <person name="Arakawa K."/>
        </authorList>
    </citation>
    <scope>NUCLEOTIDE SEQUENCE [LARGE SCALE GENOMIC DNA]</scope>
</reference>
<comment type="caution">
    <text evidence="1">The sequence shown here is derived from an EMBL/GenBank/DDBJ whole genome shotgun (WGS) entry which is preliminary data.</text>
</comment>
<gene>
    <name evidence="1" type="ORF">CEXT_365821</name>
</gene>
<name>A0AAV4VBH5_CAEEX</name>
<organism evidence="1 2">
    <name type="scientific">Caerostris extrusa</name>
    <name type="common">Bark spider</name>
    <name type="synonym">Caerostris bankana</name>
    <dbReference type="NCBI Taxonomy" id="172846"/>
    <lineage>
        <taxon>Eukaryota</taxon>
        <taxon>Metazoa</taxon>
        <taxon>Ecdysozoa</taxon>
        <taxon>Arthropoda</taxon>
        <taxon>Chelicerata</taxon>
        <taxon>Arachnida</taxon>
        <taxon>Araneae</taxon>
        <taxon>Araneomorphae</taxon>
        <taxon>Entelegynae</taxon>
        <taxon>Araneoidea</taxon>
        <taxon>Araneidae</taxon>
        <taxon>Caerostris</taxon>
    </lineage>
</organism>
<sequence length="99" mass="11614">MSHYLPSSKFHQNFGQFDNYPEAMPENELYYSHKSMGYQKGTTHPIVLHEFAPVYGLGFQSIDCKTNAMLPNFQKPISFQTLYRINDIIIQIQERDIRP</sequence>
<dbReference type="Proteomes" id="UP001054945">
    <property type="component" value="Unassembled WGS sequence"/>
</dbReference>
<evidence type="ECO:0000313" key="1">
    <source>
        <dbReference type="EMBL" id="GIY67716.1"/>
    </source>
</evidence>
<accession>A0AAV4VBH5</accession>
<evidence type="ECO:0000313" key="2">
    <source>
        <dbReference type="Proteomes" id="UP001054945"/>
    </source>
</evidence>
<keyword evidence="2" id="KW-1185">Reference proteome</keyword>